<evidence type="ECO:0000256" key="1">
    <source>
        <dbReference type="ARBA" id="ARBA00004271"/>
    </source>
</evidence>
<name>A0A7J6UTM3_THATH</name>
<evidence type="ECO:0000313" key="11">
    <source>
        <dbReference type="EMBL" id="KAF5175953.1"/>
    </source>
</evidence>
<dbReference type="OrthoDB" id="1921208at2759"/>
<dbReference type="InterPro" id="IPR001929">
    <property type="entry name" value="Germin"/>
</dbReference>
<comment type="subcellular location">
    <subcellularLocation>
        <location evidence="1 9">Secreted</location>
        <location evidence="1 9">Extracellular space</location>
        <location evidence="1 9">Apoplast</location>
    </subcellularLocation>
</comment>
<evidence type="ECO:0000313" key="12">
    <source>
        <dbReference type="Proteomes" id="UP000554482"/>
    </source>
</evidence>
<sequence>MNTLNFLGSDITSVNVAQIPGLNTLGISMVCIDYAQWCISPQHSHPRASEILIVLEGTLFVGFITSDPEKSLITKVLQRGDVFVFPVGLIHFQRNIGYGPAVAFATFNSQNLVLSLWQMQVV</sequence>
<dbReference type="SMART" id="SM00835">
    <property type="entry name" value="Cupin_1"/>
    <property type="match status" value="1"/>
</dbReference>
<dbReference type="InterPro" id="IPR014710">
    <property type="entry name" value="RmlC-like_jellyroll"/>
</dbReference>
<dbReference type="AlphaFoldDB" id="A0A7J6UTM3"/>
<dbReference type="InterPro" id="IPR006045">
    <property type="entry name" value="Cupin_1"/>
</dbReference>
<evidence type="ECO:0000256" key="7">
    <source>
        <dbReference type="PIRSR" id="PIRSR601929-1"/>
    </source>
</evidence>
<proteinExistence type="inferred from homology"/>
<evidence type="ECO:0000256" key="2">
    <source>
        <dbReference type="ARBA" id="ARBA00007456"/>
    </source>
</evidence>
<keyword evidence="5 7" id="KW-0479">Metal-binding</keyword>
<keyword evidence="4 9" id="KW-0964">Secreted</keyword>
<dbReference type="Pfam" id="PF00190">
    <property type="entry name" value="Cupin_1"/>
    <property type="match status" value="1"/>
</dbReference>
<organism evidence="11 12">
    <name type="scientific">Thalictrum thalictroides</name>
    <name type="common">Rue-anemone</name>
    <name type="synonym">Anemone thalictroides</name>
    <dbReference type="NCBI Taxonomy" id="46969"/>
    <lineage>
        <taxon>Eukaryota</taxon>
        <taxon>Viridiplantae</taxon>
        <taxon>Streptophyta</taxon>
        <taxon>Embryophyta</taxon>
        <taxon>Tracheophyta</taxon>
        <taxon>Spermatophyta</taxon>
        <taxon>Magnoliopsida</taxon>
        <taxon>Ranunculales</taxon>
        <taxon>Ranunculaceae</taxon>
        <taxon>Thalictroideae</taxon>
        <taxon>Thalictrum</taxon>
    </lineage>
</organism>
<comment type="caution">
    <text evidence="11">The sequence shown here is derived from an EMBL/GenBank/DDBJ whole genome shotgun (WGS) entry which is preliminary data.</text>
</comment>
<dbReference type="PRINTS" id="PR00325">
    <property type="entry name" value="GERMIN"/>
</dbReference>
<accession>A0A7J6UTM3</accession>
<evidence type="ECO:0000256" key="4">
    <source>
        <dbReference type="ARBA" id="ARBA00022525"/>
    </source>
</evidence>
<dbReference type="SUPFAM" id="SSF51182">
    <property type="entry name" value="RmlC-like cupins"/>
    <property type="match status" value="1"/>
</dbReference>
<evidence type="ECO:0000259" key="10">
    <source>
        <dbReference type="SMART" id="SM00835"/>
    </source>
</evidence>
<feature type="binding site" evidence="8">
    <location>
        <position position="91"/>
    </location>
    <ligand>
        <name>Mn(2+)</name>
        <dbReference type="ChEBI" id="CHEBI:29035"/>
    </ligand>
</feature>
<evidence type="ECO:0000256" key="8">
    <source>
        <dbReference type="PIRSR" id="PIRSR601929-2"/>
    </source>
</evidence>
<dbReference type="EMBL" id="JABWDY010043410">
    <property type="protein sequence ID" value="KAF5175953.1"/>
    <property type="molecule type" value="Genomic_DNA"/>
</dbReference>
<feature type="binding site" evidence="8">
    <location>
        <position position="50"/>
    </location>
    <ligand>
        <name>Mn(2+)</name>
        <dbReference type="ChEBI" id="CHEBI:29035"/>
    </ligand>
</feature>
<dbReference type="GO" id="GO:0048046">
    <property type="term" value="C:apoplast"/>
    <property type="evidence" value="ECO:0007669"/>
    <property type="project" value="UniProtKB-SubCell"/>
</dbReference>
<dbReference type="CDD" id="cd02241">
    <property type="entry name" value="cupin_OxOx"/>
    <property type="match status" value="1"/>
</dbReference>
<keyword evidence="6 7" id="KW-0464">Manganese</keyword>
<feature type="binding site" evidence="7">
    <location>
        <position position="50"/>
    </location>
    <ligand>
        <name>oxalate</name>
        <dbReference type="ChEBI" id="CHEBI:30623"/>
    </ligand>
</feature>
<comment type="similarity">
    <text evidence="2 9">Belongs to the germin family.</text>
</comment>
<protein>
    <recommendedName>
        <fullName evidence="9">Germin-like protein</fullName>
    </recommendedName>
</protein>
<dbReference type="PANTHER" id="PTHR31238">
    <property type="entry name" value="GERMIN-LIKE PROTEIN SUBFAMILY 3 MEMBER 3"/>
    <property type="match status" value="1"/>
</dbReference>
<evidence type="ECO:0000256" key="5">
    <source>
        <dbReference type="ARBA" id="ARBA00022723"/>
    </source>
</evidence>
<keyword evidence="3 9" id="KW-0052">Apoplast</keyword>
<feature type="binding site" evidence="8">
    <location>
        <position position="43"/>
    </location>
    <ligand>
        <name>Mn(2+)</name>
        <dbReference type="ChEBI" id="CHEBI:29035"/>
    </ligand>
</feature>
<evidence type="ECO:0000256" key="6">
    <source>
        <dbReference type="ARBA" id="ARBA00023211"/>
    </source>
</evidence>
<dbReference type="Proteomes" id="UP000554482">
    <property type="component" value="Unassembled WGS sequence"/>
</dbReference>
<keyword evidence="12" id="KW-1185">Reference proteome</keyword>
<dbReference type="GO" id="GO:0030145">
    <property type="term" value="F:manganese ion binding"/>
    <property type="evidence" value="ECO:0007669"/>
    <property type="project" value="UniProtKB-UniRule"/>
</dbReference>
<evidence type="ECO:0000256" key="9">
    <source>
        <dbReference type="RuleBase" id="RU366015"/>
    </source>
</evidence>
<dbReference type="InterPro" id="IPR011051">
    <property type="entry name" value="RmlC_Cupin_sf"/>
</dbReference>
<feature type="domain" description="Cupin type-1" evidence="10">
    <location>
        <begin position="4"/>
        <end position="122"/>
    </location>
</feature>
<dbReference type="Gene3D" id="2.60.120.10">
    <property type="entry name" value="Jelly Rolls"/>
    <property type="match status" value="1"/>
</dbReference>
<gene>
    <name evidence="11" type="ORF">FRX31_034461</name>
</gene>
<reference evidence="11 12" key="1">
    <citation type="submission" date="2020-06" db="EMBL/GenBank/DDBJ databases">
        <title>Transcriptomic and genomic resources for Thalictrum thalictroides and T. hernandezii: Facilitating candidate gene discovery in an emerging model plant lineage.</title>
        <authorList>
            <person name="Arias T."/>
            <person name="Riano-Pachon D.M."/>
            <person name="Di Stilio V.S."/>
        </authorList>
    </citation>
    <scope>NUCLEOTIDE SEQUENCE [LARGE SCALE GENOMIC DNA]</scope>
    <source>
        <strain evidence="12">cv. WT478/WT964</strain>
        <tissue evidence="11">Leaves</tissue>
    </source>
</reference>
<feature type="binding site" evidence="8">
    <location>
        <position position="45"/>
    </location>
    <ligand>
        <name>Mn(2+)</name>
        <dbReference type="ChEBI" id="CHEBI:29035"/>
    </ligand>
</feature>
<evidence type="ECO:0000256" key="3">
    <source>
        <dbReference type="ARBA" id="ARBA00022523"/>
    </source>
</evidence>
<feature type="binding site" evidence="7">
    <location>
        <position position="45"/>
    </location>
    <ligand>
        <name>oxalate</name>
        <dbReference type="ChEBI" id="CHEBI:30623"/>
    </ligand>
</feature>